<evidence type="ECO:0000313" key="2">
    <source>
        <dbReference type="Proteomes" id="UP000818323"/>
    </source>
</evidence>
<sequence>MRPDYRWDPCIAHRGTEVDAFISDYFAQSDRRVLLVAGAGFDPRSLAVATRLGLVNDKVRAVLIQENRPNPPQSHAHRAQANTKALLASIVDREVVPIEIFGSDGAVIGGRNIIAALNRQALEGISDIVVDMSALSVGTGFPIIRYFVERIGRGNGPTNLHVFVAHDPRLDANIRSIPSDAPGYVHGFKGGSTLDATAAAARLWLPQLAAGRRVALGRLFDFVEPHDTCPILPFPATDPRVGDALAEEYLTELQSTWSVDTRNIVYADEGDPVDLYRTILRLDDLRKPVFAETGGSLLVLSPLGSKVMALGALMAALERNLPVAHLEPIGYDFEASIPSEISKPNLVHVWLEGDGYPQPRPALLAQGSPVR</sequence>
<comment type="caution">
    <text evidence="1">The sequence shown here is derived from an EMBL/GenBank/DDBJ whole genome shotgun (WGS) entry which is preliminary data.</text>
</comment>
<reference evidence="1 2" key="1">
    <citation type="submission" date="2020-01" db="EMBL/GenBank/DDBJ databases">
        <title>Microvirga sp. nov., an arsenate reduction bacterium isolated from Tibet hotspring sediments.</title>
        <authorList>
            <person name="Yuan C.-G."/>
        </authorList>
    </citation>
    <scope>NUCLEOTIDE SEQUENCE [LARGE SCALE GENOMIC DNA]</scope>
    <source>
        <strain evidence="1 2">SYSU G3D203</strain>
    </source>
</reference>
<proteinExistence type="predicted"/>
<dbReference type="Proteomes" id="UP000818323">
    <property type="component" value="Unassembled WGS sequence"/>
</dbReference>
<dbReference type="EMBL" id="JAAAXJ010000027">
    <property type="protein sequence ID" value="NBJ27106.1"/>
    <property type="molecule type" value="Genomic_DNA"/>
</dbReference>
<keyword evidence="2" id="KW-1185">Reference proteome</keyword>
<protein>
    <submittedName>
        <fullName evidence="1">Uncharacterized protein</fullName>
    </submittedName>
</protein>
<accession>A0ABW9Z348</accession>
<evidence type="ECO:0000313" key="1">
    <source>
        <dbReference type="EMBL" id="NBJ27106.1"/>
    </source>
</evidence>
<name>A0ABW9Z348_9HYPH</name>
<organism evidence="1 2">
    <name type="scientific">Microvirga arsenatis</name>
    <dbReference type="NCBI Taxonomy" id="2692265"/>
    <lineage>
        <taxon>Bacteria</taxon>
        <taxon>Pseudomonadati</taxon>
        <taxon>Pseudomonadota</taxon>
        <taxon>Alphaproteobacteria</taxon>
        <taxon>Hyphomicrobiales</taxon>
        <taxon>Methylobacteriaceae</taxon>
        <taxon>Microvirga</taxon>
    </lineage>
</organism>
<gene>
    <name evidence="1" type="ORF">GR303_22540</name>
</gene>